<evidence type="ECO:0000313" key="3">
    <source>
        <dbReference type="Proteomes" id="UP000234275"/>
    </source>
</evidence>
<dbReference type="Proteomes" id="UP000234275">
    <property type="component" value="Unassembled WGS sequence"/>
</dbReference>
<dbReference type="CDD" id="cd02947">
    <property type="entry name" value="TRX_family"/>
    <property type="match status" value="1"/>
</dbReference>
<dbReference type="VEuPathDB" id="FungiDB:P170DRAFT_508065"/>
<dbReference type="AlphaFoldDB" id="A0A2I2GKM8"/>
<reference evidence="2 3" key="1">
    <citation type="submission" date="2016-12" db="EMBL/GenBank/DDBJ databases">
        <title>The genomes of Aspergillus section Nigri reveals drivers in fungal speciation.</title>
        <authorList>
            <consortium name="DOE Joint Genome Institute"/>
            <person name="Vesth T.C."/>
            <person name="Nybo J."/>
            <person name="Theobald S."/>
            <person name="Brandl J."/>
            <person name="Frisvad J.C."/>
            <person name="Nielsen K.F."/>
            <person name="Lyhne E.K."/>
            <person name="Kogle M.E."/>
            <person name="Kuo A."/>
            <person name="Riley R."/>
            <person name="Clum A."/>
            <person name="Nolan M."/>
            <person name="Lipzen A."/>
            <person name="Salamov A."/>
            <person name="Henrissat B."/>
            <person name="Wiebenga A."/>
            <person name="De Vries R.P."/>
            <person name="Grigoriev I.V."/>
            <person name="Mortensen U.H."/>
            <person name="Andersen M.R."/>
            <person name="Baker S.E."/>
        </authorList>
    </citation>
    <scope>NUCLEOTIDE SEQUENCE [LARGE SCALE GENOMIC DNA]</scope>
    <source>
        <strain evidence="2 3">IBT 23096</strain>
    </source>
</reference>
<comment type="caution">
    <text evidence="2">The sequence shown here is derived from an EMBL/GenBank/DDBJ whole genome shotgun (WGS) entry which is preliminary data.</text>
</comment>
<dbReference type="Gene3D" id="3.40.30.10">
    <property type="entry name" value="Glutaredoxin"/>
    <property type="match status" value="1"/>
</dbReference>
<sequence>MGVTAITSVSEFESAIGTKENIIITFTLKDSRNAQNDSCEAIYPLLEELSGKSEGLKFYKVFINETPDVAQKAGVDMMVLPAYKVYKDGKGPVKTAQGPDPKDLFDLVFSV</sequence>
<protein>
    <recommendedName>
        <fullName evidence="1">Thioredoxin domain-containing protein</fullName>
    </recommendedName>
</protein>
<keyword evidence="3" id="KW-1185">Reference proteome</keyword>
<evidence type="ECO:0000313" key="2">
    <source>
        <dbReference type="EMBL" id="PLB53443.1"/>
    </source>
</evidence>
<dbReference type="GeneID" id="36562237"/>
<dbReference type="InterPro" id="IPR036249">
    <property type="entry name" value="Thioredoxin-like_sf"/>
</dbReference>
<name>A0A2I2GKM8_9EURO</name>
<dbReference type="RefSeq" id="XP_024708745.1">
    <property type="nucleotide sequence ID" value="XM_024854531.1"/>
</dbReference>
<gene>
    <name evidence="2" type="ORF">P170DRAFT_508065</name>
</gene>
<accession>A0A2I2GKM8</accession>
<dbReference type="SUPFAM" id="SSF52833">
    <property type="entry name" value="Thioredoxin-like"/>
    <property type="match status" value="1"/>
</dbReference>
<proteinExistence type="predicted"/>
<dbReference type="Pfam" id="PF00085">
    <property type="entry name" value="Thioredoxin"/>
    <property type="match status" value="1"/>
</dbReference>
<organism evidence="2 3">
    <name type="scientific">Aspergillus steynii IBT 23096</name>
    <dbReference type="NCBI Taxonomy" id="1392250"/>
    <lineage>
        <taxon>Eukaryota</taxon>
        <taxon>Fungi</taxon>
        <taxon>Dikarya</taxon>
        <taxon>Ascomycota</taxon>
        <taxon>Pezizomycotina</taxon>
        <taxon>Eurotiomycetes</taxon>
        <taxon>Eurotiomycetidae</taxon>
        <taxon>Eurotiales</taxon>
        <taxon>Aspergillaceae</taxon>
        <taxon>Aspergillus</taxon>
        <taxon>Aspergillus subgen. Circumdati</taxon>
    </lineage>
</organism>
<dbReference type="EMBL" id="MSFO01000002">
    <property type="protein sequence ID" value="PLB53443.1"/>
    <property type="molecule type" value="Genomic_DNA"/>
</dbReference>
<feature type="domain" description="Thioredoxin" evidence="1">
    <location>
        <begin position="6"/>
        <end position="103"/>
    </location>
</feature>
<dbReference type="OrthoDB" id="10352704at2759"/>
<dbReference type="InterPro" id="IPR013766">
    <property type="entry name" value="Thioredoxin_domain"/>
</dbReference>
<evidence type="ECO:0000259" key="1">
    <source>
        <dbReference type="Pfam" id="PF00085"/>
    </source>
</evidence>